<organism evidence="1">
    <name type="scientific">Arundo donax</name>
    <name type="common">Giant reed</name>
    <name type="synonym">Donax arundinaceus</name>
    <dbReference type="NCBI Taxonomy" id="35708"/>
    <lineage>
        <taxon>Eukaryota</taxon>
        <taxon>Viridiplantae</taxon>
        <taxon>Streptophyta</taxon>
        <taxon>Embryophyta</taxon>
        <taxon>Tracheophyta</taxon>
        <taxon>Spermatophyta</taxon>
        <taxon>Magnoliopsida</taxon>
        <taxon>Liliopsida</taxon>
        <taxon>Poales</taxon>
        <taxon>Poaceae</taxon>
        <taxon>PACMAD clade</taxon>
        <taxon>Arundinoideae</taxon>
        <taxon>Arundineae</taxon>
        <taxon>Arundo</taxon>
    </lineage>
</organism>
<accession>A0A0A8YYP8</accession>
<proteinExistence type="predicted"/>
<protein>
    <submittedName>
        <fullName evidence="1">Uncharacterized protein</fullName>
    </submittedName>
</protein>
<name>A0A0A8YYP8_ARUDO</name>
<dbReference type="AlphaFoldDB" id="A0A0A8YYP8"/>
<sequence>MIQLVGDPIFCSPTATTLSANLLNRQFFPHMDNSLKCLTPKNRNYYVTQGARLA</sequence>
<evidence type="ECO:0000313" key="1">
    <source>
        <dbReference type="EMBL" id="JAD30548.1"/>
    </source>
</evidence>
<reference evidence="1" key="1">
    <citation type="submission" date="2014-09" db="EMBL/GenBank/DDBJ databases">
        <authorList>
            <person name="Magalhaes I.L.F."/>
            <person name="Oliveira U."/>
            <person name="Santos F.R."/>
            <person name="Vidigal T.H.D.A."/>
            <person name="Brescovit A.D."/>
            <person name="Santos A.J."/>
        </authorList>
    </citation>
    <scope>NUCLEOTIDE SEQUENCE</scope>
    <source>
        <tissue evidence="1">Shoot tissue taken approximately 20 cm above the soil surface</tissue>
    </source>
</reference>
<dbReference type="EMBL" id="GBRH01267347">
    <property type="protein sequence ID" value="JAD30548.1"/>
    <property type="molecule type" value="Transcribed_RNA"/>
</dbReference>
<reference evidence="1" key="2">
    <citation type="journal article" date="2015" name="Data Brief">
        <title>Shoot transcriptome of the giant reed, Arundo donax.</title>
        <authorList>
            <person name="Barrero R.A."/>
            <person name="Guerrero F.D."/>
            <person name="Moolhuijzen P."/>
            <person name="Goolsby J.A."/>
            <person name="Tidwell J."/>
            <person name="Bellgard S.E."/>
            <person name="Bellgard M.I."/>
        </authorList>
    </citation>
    <scope>NUCLEOTIDE SEQUENCE</scope>
    <source>
        <tissue evidence="1">Shoot tissue taken approximately 20 cm above the soil surface</tissue>
    </source>
</reference>